<dbReference type="AlphaFoldDB" id="A0A806FNX2"/>
<dbReference type="SUPFAM" id="SSF46785">
    <property type="entry name" value="Winged helix' DNA-binding domain"/>
    <property type="match status" value="1"/>
</dbReference>
<keyword evidence="1" id="KW-0805">Transcription regulation</keyword>
<protein>
    <submittedName>
        <fullName evidence="5">Transcriptional regulator, AsnC family</fullName>
    </submittedName>
</protein>
<dbReference type="Pfam" id="PF13404">
    <property type="entry name" value="HTH_AsnC-type"/>
    <property type="match status" value="1"/>
</dbReference>
<feature type="domain" description="HTH asnC-type" evidence="4">
    <location>
        <begin position="25"/>
        <end position="102"/>
    </location>
</feature>
<gene>
    <name evidence="5" type="ORF">BALAC2494_00284</name>
</gene>
<proteinExistence type="predicted"/>
<evidence type="ECO:0000259" key="4">
    <source>
        <dbReference type="PROSITE" id="PS50956"/>
    </source>
</evidence>
<accession>A0A806FNX2</accession>
<dbReference type="PANTHER" id="PTHR30154">
    <property type="entry name" value="LEUCINE-RESPONSIVE REGULATORY PROTEIN"/>
    <property type="match status" value="1"/>
</dbReference>
<reference evidence="5 6" key="1">
    <citation type="journal article" date="2011" name="J. Bacteriol.">
        <title>Genome Sequence of the Probiotic Strain Bifidobacterium animalis subsp. lactis CNCM I-2494.</title>
        <authorList>
            <person name="Chervaux C."/>
            <person name="Grimaldi C."/>
            <person name="Bolotin A."/>
            <person name="Quinquis B."/>
            <person name="Legrain-Raspaud S."/>
            <person name="van Hylckama Vlieg J.E."/>
            <person name="Denariaz G."/>
            <person name="Smokvina T."/>
        </authorList>
    </citation>
    <scope>NUCLEOTIDE SEQUENCE [LARGE SCALE GENOMIC DNA]</scope>
    <source>
        <strain evidence="5 6">CNCM I-2494</strain>
    </source>
</reference>
<dbReference type="PANTHER" id="PTHR30154:SF34">
    <property type="entry name" value="TRANSCRIPTIONAL REGULATOR AZLB"/>
    <property type="match status" value="1"/>
</dbReference>
<dbReference type="KEGG" id="bnm:BALAC2494_00284"/>
<name>A0A806FNX2_BIFAN</name>
<evidence type="ECO:0000256" key="3">
    <source>
        <dbReference type="ARBA" id="ARBA00023163"/>
    </source>
</evidence>
<dbReference type="GO" id="GO:0043200">
    <property type="term" value="P:response to amino acid"/>
    <property type="evidence" value="ECO:0007669"/>
    <property type="project" value="TreeGrafter"/>
</dbReference>
<dbReference type="GO" id="GO:0005829">
    <property type="term" value="C:cytosol"/>
    <property type="evidence" value="ECO:0007669"/>
    <property type="project" value="TreeGrafter"/>
</dbReference>
<organism evidence="5 6">
    <name type="scientific">Bifidobacterium animalis subsp. lactis CNCM I-2494</name>
    <dbReference type="NCBI Taxonomy" id="1042403"/>
    <lineage>
        <taxon>Bacteria</taxon>
        <taxon>Bacillati</taxon>
        <taxon>Actinomycetota</taxon>
        <taxon>Actinomycetes</taxon>
        <taxon>Bifidobacteriales</taxon>
        <taxon>Bifidobacteriaceae</taxon>
        <taxon>Bifidobacterium</taxon>
    </lineage>
</organism>
<evidence type="ECO:0000256" key="1">
    <source>
        <dbReference type="ARBA" id="ARBA00023015"/>
    </source>
</evidence>
<sequence>MAWRTTGNAERMTGDMAEGNISANDQAILELLENDARLDARDLADILGEEAQEVQQAVRRMEEQKIICGYHTVINYNKVLRDERIMAFIEVEVSPMKGKGYDHTAALLAKYPEIDSLYLITGDNDFICLVQGKTMFEVCQFVADRIAVMENVQSTKTLFVLKQYKQSGILTGAGRPNRAEDRLVVSY</sequence>
<dbReference type="EMBL" id="CP002915">
    <property type="protein sequence ID" value="AEK30296.1"/>
    <property type="molecule type" value="Genomic_DNA"/>
</dbReference>
<evidence type="ECO:0000313" key="6">
    <source>
        <dbReference type="Proteomes" id="UP000008394"/>
    </source>
</evidence>
<dbReference type="InterPro" id="IPR036388">
    <property type="entry name" value="WH-like_DNA-bd_sf"/>
</dbReference>
<dbReference type="Gene3D" id="3.30.70.920">
    <property type="match status" value="1"/>
</dbReference>
<dbReference type="Gene3D" id="1.10.10.10">
    <property type="entry name" value="Winged helix-like DNA-binding domain superfamily/Winged helix DNA-binding domain"/>
    <property type="match status" value="1"/>
</dbReference>
<keyword evidence="3" id="KW-0804">Transcription</keyword>
<dbReference type="PRINTS" id="PR00033">
    <property type="entry name" value="HTHASNC"/>
</dbReference>
<dbReference type="GO" id="GO:0043565">
    <property type="term" value="F:sequence-specific DNA binding"/>
    <property type="evidence" value="ECO:0007669"/>
    <property type="project" value="InterPro"/>
</dbReference>
<dbReference type="InterPro" id="IPR019887">
    <property type="entry name" value="Tscrpt_reg_AsnC/Lrp_C"/>
</dbReference>
<dbReference type="SUPFAM" id="SSF54909">
    <property type="entry name" value="Dimeric alpha+beta barrel"/>
    <property type="match status" value="1"/>
</dbReference>
<dbReference type="InterPro" id="IPR000485">
    <property type="entry name" value="AsnC-type_HTH_dom"/>
</dbReference>
<dbReference type="Pfam" id="PF01037">
    <property type="entry name" value="AsnC_trans_reg"/>
    <property type="match status" value="1"/>
</dbReference>
<dbReference type="InterPro" id="IPR036390">
    <property type="entry name" value="WH_DNA-bd_sf"/>
</dbReference>
<evidence type="ECO:0000313" key="5">
    <source>
        <dbReference type="EMBL" id="AEK30296.1"/>
    </source>
</evidence>
<dbReference type="Proteomes" id="UP000008394">
    <property type="component" value="Chromosome"/>
</dbReference>
<keyword evidence="2" id="KW-0238">DNA-binding</keyword>
<dbReference type="PROSITE" id="PS50956">
    <property type="entry name" value="HTH_ASNC_2"/>
    <property type="match status" value="1"/>
</dbReference>
<dbReference type="InterPro" id="IPR019888">
    <property type="entry name" value="Tscrpt_reg_AsnC-like"/>
</dbReference>
<dbReference type="InterPro" id="IPR011008">
    <property type="entry name" value="Dimeric_a/b-barrel"/>
</dbReference>
<evidence type="ECO:0000256" key="2">
    <source>
        <dbReference type="ARBA" id="ARBA00023125"/>
    </source>
</evidence>
<dbReference type="SMART" id="SM00344">
    <property type="entry name" value="HTH_ASNC"/>
    <property type="match status" value="1"/>
</dbReference>